<comment type="caution">
    <text evidence="12">The sequence shown here is derived from an EMBL/GenBank/DDBJ whole genome shotgun (WGS) entry which is preliminary data.</text>
</comment>
<name>A0ABR4DKG4_9PEZI</name>
<accession>A0ABR4DKG4</accession>
<evidence type="ECO:0000313" key="13">
    <source>
        <dbReference type="Proteomes" id="UP001600064"/>
    </source>
</evidence>
<evidence type="ECO:0000256" key="2">
    <source>
        <dbReference type="ARBA" id="ARBA00004613"/>
    </source>
</evidence>
<dbReference type="PANTHER" id="PTHR42061">
    <property type="entry name" value="ENDO-CHITOSANASE"/>
    <property type="match status" value="1"/>
</dbReference>
<sequence>MFSPLVSTARRVDPTVSIVRIDFEYCGDYLHSHGIIYLQGRHGALVNMDVDCDGHGGTPADDGRCQAALSPDIQNATSFSDLVASYGRGIKDLNPYVHPYVVFGNEKGTRQRKGWRAFDPSKYGMKPLSVMVAVCPGGDKVAYGVWGDTNGDDDEKPMVGEASLALATMCGGKSVNGNNGIDQDEVLYVGFVGDEAVPGPDGADWTAMDPDAFEKSIAPIGDALVKKVTVDATSGASSANRCYCTCGDGGLFCICLWAAAAWYAGLAMGALICWIIDALE</sequence>
<evidence type="ECO:0000256" key="10">
    <source>
        <dbReference type="RuleBase" id="RU361208"/>
    </source>
</evidence>
<protein>
    <recommendedName>
        <fullName evidence="10">Endo-chitosanase</fullName>
        <ecNumber evidence="10">3.2.1.132</ecNumber>
    </recommendedName>
</protein>
<keyword evidence="5" id="KW-0732">Signal</keyword>
<evidence type="ECO:0000256" key="4">
    <source>
        <dbReference type="ARBA" id="ARBA00022525"/>
    </source>
</evidence>
<evidence type="ECO:0000256" key="9">
    <source>
        <dbReference type="ARBA" id="ARBA00023326"/>
    </source>
</evidence>
<evidence type="ECO:0000256" key="7">
    <source>
        <dbReference type="ARBA" id="ARBA00023277"/>
    </source>
</evidence>
<evidence type="ECO:0000256" key="5">
    <source>
        <dbReference type="ARBA" id="ARBA00022729"/>
    </source>
</evidence>
<gene>
    <name evidence="12" type="ORF">VTJ83DRAFT_117</name>
</gene>
<dbReference type="GeneID" id="98121943"/>
<evidence type="ECO:0000256" key="8">
    <source>
        <dbReference type="ARBA" id="ARBA00023295"/>
    </source>
</evidence>
<keyword evidence="7" id="KW-0119">Carbohydrate metabolism</keyword>
<keyword evidence="9 10" id="KW-0624">Polysaccharide degradation</keyword>
<feature type="transmembrane region" description="Helical" evidence="11">
    <location>
        <begin position="249"/>
        <end position="276"/>
    </location>
</feature>
<dbReference type="RefSeq" id="XP_070869470.1">
    <property type="nucleotide sequence ID" value="XM_071007299.1"/>
</dbReference>
<dbReference type="PANTHER" id="PTHR42061:SF6">
    <property type="entry name" value="ENDO-CHITOSANASE"/>
    <property type="match status" value="1"/>
</dbReference>
<dbReference type="EC" id="3.2.1.132" evidence="10"/>
<comment type="subcellular location">
    <subcellularLocation>
        <location evidence="2 10">Secreted</location>
    </subcellularLocation>
</comment>
<comment type="similarity">
    <text evidence="3 10">Belongs to the glycosyl hydrolase 75 family.</text>
</comment>
<keyword evidence="11" id="KW-0472">Membrane</keyword>
<keyword evidence="8 10" id="KW-0326">Glycosidase</keyword>
<keyword evidence="11" id="KW-1133">Transmembrane helix</keyword>
<comment type="function">
    <text evidence="10">Chitosanase catalyzing the endo-type cleavage of chitosan, the deacylated form of chitin. Chitosanase may be crucial in the degradation of the deacetylated portion of chitin in the fungal cell wall.</text>
</comment>
<keyword evidence="13" id="KW-1185">Reference proteome</keyword>
<evidence type="ECO:0000313" key="12">
    <source>
        <dbReference type="EMBL" id="KAL2270746.1"/>
    </source>
</evidence>
<dbReference type="Proteomes" id="UP001600064">
    <property type="component" value="Unassembled WGS sequence"/>
</dbReference>
<organism evidence="12 13">
    <name type="scientific">Remersonia thermophila</name>
    <dbReference type="NCBI Taxonomy" id="72144"/>
    <lineage>
        <taxon>Eukaryota</taxon>
        <taxon>Fungi</taxon>
        <taxon>Dikarya</taxon>
        <taxon>Ascomycota</taxon>
        <taxon>Pezizomycotina</taxon>
        <taxon>Sordariomycetes</taxon>
        <taxon>Sordariomycetidae</taxon>
        <taxon>Sordariales</taxon>
        <taxon>Sordariales incertae sedis</taxon>
        <taxon>Remersonia</taxon>
    </lineage>
</organism>
<evidence type="ECO:0000256" key="3">
    <source>
        <dbReference type="ARBA" id="ARBA00007799"/>
    </source>
</evidence>
<dbReference type="EMBL" id="JAZGUE010000001">
    <property type="protein sequence ID" value="KAL2270746.1"/>
    <property type="molecule type" value="Genomic_DNA"/>
</dbReference>
<reference evidence="12 13" key="1">
    <citation type="journal article" date="2024" name="Commun. Biol.">
        <title>Comparative genomic analysis of thermophilic fungi reveals convergent evolutionary adaptations and gene losses.</title>
        <authorList>
            <person name="Steindorff A.S."/>
            <person name="Aguilar-Pontes M.V."/>
            <person name="Robinson A.J."/>
            <person name="Andreopoulos B."/>
            <person name="LaButti K."/>
            <person name="Kuo A."/>
            <person name="Mondo S."/>
            <person name="Riley R."/>
            <person name="Otillar R."/>
            <person name="Haridas S."/>
            <person name="Lipzen A."/>
            <person name="Grimwood J."/>
            <person name="Schmutz J."/>
            <person name="Clum A."/>
            <person name="Reid I.D."/>
            <person name="Moisan M.C."/>
            <person name="Butler G."/>
            <person name="Nguyen T.T.M."/>
            <person name="Dewar K."/>
            <person name="Conant G."/>
            <person name="Drula E."/>
            <person name="Henrissat B."/>
            <person name="Hansel C."/>
            <person name="Singer S."/>
            <person name="Hutchinson M.I."/>
            <person name="de Vries R.P."/>
            <person name="Natvig D.O."/>
            <person name="Powell A.J."/>
            <person name="Tsang A."/>
            <person name="Grigoriev I.V."/>
        </authorList>
    </citation>
    <scope>NUCLEOTIDE SEQUENCE [LARGE SCALE GENOMIC DNA]</scope>
    <source>
        <strain evidence="12 13">ATCC 22073</strain>
    </source>
</reference>
<comment type="catalytic activity">
    <reaction evidence="1 10">
        <text>Endohydrolysis of beta-(1-&gt;4)-linkages between D-glucosamine residues in a partly acetylated chitosan.</text>
        <dbReference type="EC" id="3.2.1.132"/>
    </reaction>
</comment>
<dbReference type="Pfam" id="PF07335">
    <property type="entry name" value="Glyco_hydro_75"/>
    <property type="match status" value="1"/>
</dbReference>
<keyword evidence="11" id="KW-0812">Transmembrane</keyword>
<evidence type="ECO:0000256" key="1">
    <source>
        <dbReference type="ARBA" id="ARBA00000405"/>
    </source>
</evidence>
<evidence type="ECO:0000256" key="6">
    <source>
        <dbReference type="ARBA" id="ARBA00022801"/>
    </source>
</evidence>
<proteinExistence type="inferred from homology"/>
<keyword evidence="4" id="KW-0964">Secreted</keyword>
<keyword evidence="6 10" id="KW-0378">Hydrolase</keyword>
<evidence type="ECO:0000256" key="11">
    <source>
        <dbReference type="SAM" id="Phobius"/>
    </source>
</evidence>
<dbReference type="InterPro" id="IPR009939">
    <property type="entry name" value="Chitosanase_fungal"/>
</dbReference>